<dbReference type="Pfam" id="PF00172">
    <property type="entry name" value="Zn_clus"/>
    <property type="match status" value="1"/>
</dbReference>
<organism evidence="8 9">
    <name type="scientific">Lentithecium fluviatile CBS 122367</name>
    <dbReference type="NCBI Taxonomy" id="1168545"/>
    <lineage>
        <taxon>Eukaryota</taxon>
        <taxon>Fungi</taxon>
        <taxon>Dikarya</taxon>
        <taxon>Ascomycota</taxon>
        <taxon>Pezizomycotina</taxon>
        <taxon>Dothideomycetes</taxon>
        <taxon>Pleosporomycetidae</taxon>
        <taxon>Pleosporales</taxon>
        <taxon>Massarineae</taxon>
        <taxon>Lentitheciaceae</taxon>
        <taxon>Lentithecium</taxon>
    </lineage>
</organism>
<evidence type="ECO:0000256" key="6">
    <source>
        <dbReference type="SAM" id="MobiDB-lite"/>
    </source>
</evidence>
<evidence type="ECO:0000256" key="5">
    <source>
        <dbReference type="ARBA" id="ARBA00023242"/>
    </source>
</evidence>
<evidence type="ECO:0000313" key="8">
    <source>
        <dbReference type="EMBL" id="KAF2686070.1"/>
    </source>
</evidence>
<dbReference type="GO" id="GO:0003677">
    <property type="term" value="F:DNA binding"/>
    <property type="evidence" value="ECO:0007669"/>
    <property type="project" value="UniProtKB-KW"/>
</dbReference>
<dbReference type="PROSITE" id="PS50048">
    <property type="entry name" value="ZN2_CY6_FUNGAL_2"/>
    <property type="match status" value="1"/>
</dbReference>
<dbReference type="OrthoDB" id="2328572at2759"/>
<dbReference type="GO" id="GO:0008270">
    <property type="term" value="F:zinc ion binding"/>
    <property type="evidence" value="ECO:0007669"/>
    <property type="project" value="InterPro"/>
</dbReference>
<name>A0A6G1J781_9PLEO</name>
<accession>A0A6G1J781</accession>
<dbReference type="SUPFAM" id="SSF57701">
    <property type="entry name" value="Zn2/Cys6 DNA-binding domain"/>
    <property type="match status" value="1"/>
</dbReference>
<proteinExistence type="predicted"/>
<dbReference type="GO" id="GO:0000981">
    <property type="term" value="F:DNA-binding transcription factor activity, RNA polymerase II-specific"/>
    <property type="evidence" value="ECO:0007669"/>
    <property type="project" value="InterPro"/>
</dbReference>
<dbReference type="Pfam" id="PF08493">
    <property type="entry name" value="AflR"/>
    <property type="match status" value="1"/>
</dbReference>
<evidence type="ECO:0000256" key="2">
    <source>
        <dbReference type="ARBA" id="ARBA00023015"/>
    </source>
</evidence>
<protein>
    <recommendedName>
        <fullName evidence="7">Zn(2)-C6 fungal-type domain-containing protein</fullName>
    </recommendedName>
</protein>
<keyword evidence="3" id="KW-0238">DNA-binding</keyword>
<gene>
    <name evidence="8" type="ORF">K458DRAFT_402605</name>
</gene>
<dbReference type="GO" id="GO:0045122">
    <property type="term" value="P:aflatoxin biosynthetic process"/>
    <property type="evidence" value="ECO:0007669"/>
    <property type="project" value="InterPro"/>
</dbReference>
<reference evidence="8" key="1">
    <citation type="journal article" date="2020" name="Stud. Mycol.">
        <title>101 Dothideomycetes genomes: a test case for predicting lifestyles and emergence of pathogens.</title>
        <authorList>
            <person name="Haridas S."/>
            <person name="Albert R."/>
            <person name="Binder M."/>
            <person name="Bloem J."/>
            <person name="Labutti K."/>
            <person name="Salamov A."/>
            <person name="Andreopoulos B."/>
            <person name="Baker S."/>
            <person name="Barry K."/>
            <person name="Bills G."/>
            <person name="Bluhm B."/>
            <person name="Cannon C."/>
            <person name="Castanera R."/>
            <person name="Culley D."/>
            <person name="Daum C."/>
            <person name="Ezra D."/>
            <person name="Gonzalez J."/>
            <person name="Henrissat B."/>
            <person name="Kuo A."/>
            <person name="Liang C."/>
            <person name="Lipzen A."/>
            <person name="Lutzoni F."/>
            <person name="Magnuson J."/>
            <person name="Mondo S."/>
            <person name="Nolan M."/>
            <person name="Ohm R."/>
            <person name="Pangilinan J."/>
            <person name="Park H.-J."/>
            <person name="Ramirez L."/>
            <person name="Alfaro M."/>
            <person name="Sun H."/>
            <person name="Tritt A."/>
            <person name="Yoshinaga Y."/>
            <person name="Zwiers L.-H."/>
            <person name="Turgeon B."/>
            <person name="Goodwin S."/>
            <person name="Spatafora J."/>
            <person name="Crous P."/>
            <person name="Grigoriev I."/>
        </authorList>
    </citation>
    <scope>NUCLEOTIDE SEQUENCE</scope>
    <source>
        <strain evidence="8">CBS 122367</strain>
    </source>
</reference>
<dbReference type="InterPro" id="IPR050675">
    <property type="entry name" value="OAF3"/>
</dbReference>
<dbReference type="PRINTS" id="PR00755">
    <property type="entry name" value="AFLATOXINBRP"/>
</dbReference>
<dbReference type="CDD" id="cd00067">
    <property type="entry name" value="GAL4"/>
    <property type="match status" value="1"/>
</dbReference>
<dbReference type="SMART" id="SM00066">
    <property type="entry name" value="GAL4"/>
    <property type="match status" value="1"/>
</dbReference>
<dbReference type="InterPro" id="IPR001138">
    <property type="entry name" value="Zn2Cys6_DnaBD"/>
</dbReference>
<dbReference type="InterPro" id="IPR036864">
    <property type="entry name" value="Zn2-C6_fun-type_DNA-bd_sf"/>
</dbReference>
<evidence type="ECO:0000256" key="4">
    <source>
        <dbReference type="ARBA" id="ARBA00023163"/>
    </source>
</evidence>
<feature type="domain" description="Zn(2)-C6 fungal-type" evidence="7">
    <location>
        <begin position="17"/>
        <end position="47"/>
    </location>
</feature>
<keyword evidence="9" id="KW-1185">Reference proteome</keyword>
<feature type="compositionally biased region" description="Polar residues" evidence="6">
    <location>
        <begin position="69"/>
        <end position="78"/>
    </location>
</feature>
<feature type="region of interest" description="Disordered" evidence="6">
    <location>
        <begin position="51"/>
        <end position="101"/>
    </location>
</feature>
<keyword evidence="4" id="KW-0804">Transcription</keyword>
<keyword evidence="2" id="KW-0805">Transcription regulation</keyword>
<dbReference type="GO" id="GO:0005634">
    <property type="term" value="C:nucleus"/>
    <property type="evidence" value="ECO:0007669"/>
    <property type="project" value="InterPro"/>
</dbReference>
<dbReference type="InterPro" id="IPR013700">
    <property type="entry name" value="AflR"/>
</dbReference>
<dbReference type="EMBL" id="MU005577">
    <property type="protein sequence ID" value="KAF2686070.1"/>
    <property type="molecule type" value="Genomic_DNA"/>
</dbReference>
<evidence type="ECO:0000256" key="3">
    <source>
        <dbReference type="ARBA" id="ARBA00023125"/>
    </source>
</evidence>
<dbReference type="AlphaFoldDB" id="A0A6G1J781"/>
<dbReference type="Gene3D" id="4.10.240.10">
    <property type="entry name" value="Zn(2)-C6 fungal-type DNA-binding domain"/>
    <property type="match status" value="1"/>
</dbReference>
<feature type="compositionally biased region" description="Polar residues" evidence="6">
    <location>
        <begin position="90"/>
        <end position="101"/>
    </location>
</feature>
<evidence type="ECO:0000256" key="1">
    <source>
        <dbReference type="ARBA" id="ARBA00022723"/>
    </source>
</evidence>
<sequence>MEGVSASSSSARRLRSSCDACGIAKTKCDRGQPQCTRCVALNLPCVYGPSRQFGKRPRRRLDVSRNVAPESTNASSLRESGALGLERLSGGSNLPKTTTYTSSENNTQFELADMDPALFLPSLPISWPGFDNLAGSNDIARSTGSTNGNYGIPTPPATVYEEANEILQSLTVHRTGFDPDTVLIEVSRVLEANKRAVESVALYLKSEQFRQVPHLTMLYASIIARVLEWYQEAAGYGNHFASRHSKSPNGESSIGPESDAVPQPGTADVPMATRLPKCFSVQPLPFTVGTFNVEEPCIQRTFRNQLVCHEVKKLGVVIEDFIALAANERVAAGDRIMYSALGVWLKSEHEKTTNIFKNAIRRTLERLV</sequence>
<dbReference type="PANTHER" id="PTHR31069:SF31">
    <property type="entry name" value="MONODICTYPHENONE CLUSTER TRANSCRIPTION FACTOR-RELATED"/>
    <property type="match status" value="1"/>
</dbReference>
<dbReference type="PANTHER" id="PTHR31069">
    <property type="entry name" value="OLEATE-ACTIVATED TRANSCRIPTION FACTOR 1-RELATED"/>
    <property type="match status" value="1"/>
</dbReference>
<keyword evidence="5" id="KW-0539">Nucleus</keyword>
<feature type="region of interest" description="Disordered" evidence="6">
    <location>
        <begin position="241"/>
        <end position="267"/>
    </location>
</feature>
<evidence type="ECO:0000259" key="7">
    <source>
        <dbReference type="PROSITE" id="PS50048"/>
    </source>
</evidence>
<keyword evidence="1" id="KW-0479">Metal-binding</keyword>
<dbReference type="Proteomes" id="UP000799291">
    <property type="component" value="Unassembled WGS sequence"/>
</dbReference>
<evidence type="ECO:0000313" key="9">
    <source>
        <dbReference type="Proteomes" id="UP000799291"/>
    </source>
</evidence>